<dbReference type="PANTHER" id="PTHR34296">
    <property type="entry name" value="TRANSCRIPTIONAL ACTIVATOR PROTEIN MED"/>
    <property type="match status" value="1"/>
</dbReference>
<evidence type="ECO:0000256" key="1">
    <source>
        <dbReference type="ARBA" id="ARBA00004193"/>
    </source>
</evidence>
<dbReference type="Proteomes" id="UP001442494">
    <property type="component" value="Unassembled WGS sequence"/>
</dbReference>
<comment type="similarity">
    <text evidence="2">Belongs to the BMP lipoprotein family.</text>
</comment>
<dbReference type="Pfam" id="PF02608">
    <property type="entry name" value="Bmp"/>
    <property type="match status" value="1"/>
</dbReference>
<keyword evidence="5" id="KW-0472">Membrane</keyword>
<dbReference type="CDD" id="cd06304">
    <property type="entry name" value="PBP1_BmpA_Med_PnrA-like"/>
    <property type="match status" value="1"/>
</dbReference>
<evidence type="ECO:0000256" key="2">
    <source>
        <dbReference type="ARBA" id="ARBA00008610"/>
    </source>
</evidence>
<accession>A0ABV0JIA0</accession>
<name>A0ABV0JIA0_9CYAN</name>
<evidence type="ECO:0000256" key="3">
    <source>
        <dbReference type="ARBA" id="ARBA00022475"/>
    </source>
</evidence>
<comment type="caution">
    <text evidence="9">The sequence shown here is derived from an EMBL/GenBank/DDBJ whole genome shotgun (WGS) entry which is preliminary data.</text>
</comment>
<reference evidence="9 10" key="1">
    <citation type="submission" date="2022-04" db="EMBL/GenBank/DDBJ databases">
        <title>Positive selection, recombination, and allopatry shape intraspecific diversity of widespread and dominant cyanobacteria.</title>
        <authorList>
            <person name="Wei J."/>
            <person name="Shu W."/>
            <person name="Hu C."/>
        </authorList>
    </citation>
    <scope>NUCLEOTIDE SEQUENCE [LARGE SCALE GENOMIC DNA]</scope>
    <source>
        <strain evidence="9 10">GB2-A5</strain>
    </source>
</reference>
<organism evidence="9 10">
    <name type="scientific">Funiculus sociatus GB2-A5</name>
    <dbReference type="NCBI Taxonomy" id="2933946"/>
    <lineage>
        <taxon>Bacteria</taxon>
        <taxon>Bacillati</taxon>
        <taxon>Cyanobacteriota</taxon>
        <taxon>Cyanophyceae</taxon>
        <taxon>Coleofasciculales</taxon>
        <taxon>Coleofasciculaceae</taxon>
        <taxon>Funiculus</taxon>
    </lineage>
</organism>
<keyword evidence="3" id="KW-1003">Cell membrane</keyword>
<evidence type="ECO:0000256" key="5">
    <source>
        <dbReference type="ARBA" id="ARBA00023136"/>
    </source>
</evidence>
<dbReference type="PROSITE" id="PS51257">
    <property type="entry name" value="PROKAR_LIPOPROTEIN"/>
    <property type="match status" value="1"/>
</dbReference>
<keyword evidence="10" id="KW-1185">Reference proteome</keyword>
<evidence type="ECO:0000313" key="9">
    <source>
        <dbReference type="EMBL" id="MEP0863171.1"/>
    </source>
</evidence>
<protein>
    <submittedName>
        <fullName evidence="9">BMP family protein</fullName>
    </submittedName>
</protein>
<feature type="chain" id="PRO_5045649632" evidence="7">
    <location>
        <begin position="22"/>
        <end position="333"/>
    </location>
</feature>
<keyword evidence="4 7" id="KW-0732">Signal</keyword>
<feature type="signal peptide" evidence="7">
    <location>
        <begin position="1"/>
        <end position="21"/>
    </location>
</feature>
<dbReference type="SUPFAM" id="SSF53822">
    <property type="entry name" value="Periplasmic binding protein-like I"/>
    <property type="match status" value="1"/>
</dbReference>
<sequence>MTKKIICLLLTLLLVACGTTASDITGTAQVKPGAFKVAAIFPGAVDDKAWNQSGYEGLKLIEKELGAEVAYADSVPGADAEKLFRQYAKKGFDFIIGHGGEYIATAKVVSAEFPRNKFAVMSSDAGNNKNFGALAFRAGELGYLTGVVAALKTQTNKVAYIGGQKYASLEEEATLFERGVKQINPSVQVFIDWVGSWTDADKASKISQKLVAAGVDIITVNADTAYKGVIKVVAENKGVYAIRWNHAIPGLPEQQKPPPKIILTNAMQQVPMVMLEGATLVEQGRWEGKQYKFGLQEEIQDLTPFYGSLTPEQEEFINSLKEDIITGKIDATH</sequence>
<gene>
    <name evidence="9" type="ORF">NDI37_01655</name>
</gene>
<dbReference type="RefSeq" id="WP_190427848.1">
    <property type="nucleotide sequence ID" value="NZ_JAMPKK010000002.1"/>
</dbReference>
<dbReference type="EMBL" id="JAMPKK010000002">
    <property type="protein sequence ID" value="MEP0863171.1"/>
    <property type="molecule type" value="Genomic_DNA"/>
</dbReference>
<dbReference type="PANTHER" id="PTHR34296:SF2">
    <property type="entry name" value="ABC TRANSPORTER GUANOSINE-BINDING PROTEIN NUPN"/>
    <property type="match status" value="1"/>
</dbReference>
<dbReference type="InterPro" id="IPR028082">
    <property type="entry name" value="Peripla_BP_I"/>
</dbReference>
<feature type="domain" description="ABC transporter substrate-binding protein PnrA-like" evidence="8">
    <location>
        <begin position="36"/>
        <end position="303"/>
    </location>
</feature>
<dbReference type="InterPro" id="IPR003760">
    <property type="entry name" value="PnrA-like"/>
</dbReference>
<evidence type="ECO:0000259" key="8">
    <source>
        <dbReference type="Pfam" id="PF02608"/>
    </source>
</evidence>
<evidence type="ECO:0000256" key="7">
    <source>
        <dbReference type="SAM" id="SignalP"/>
    </source>
</evidence>
<proteinExistence type="inferred from homology"/>
<evidence type="ECO:0000256" key="6">
    <source>
        <dbReference type="ARBA" id="ARBA00023288"/>
    </source>
</evidence>
<dbReference type="Gene3D" id="3.40.50.2300">
    <property type="match status" value="2"/>
</dbReference>
<keyword evidence="6" id="KW-0449">Lipoprotein</keyword>
<evidence type="ECO:0000313" key="10">
    <source>
        <dbReference type="Proteomes" id="UP001442494"/>
    </source>
</evidence>
<comment type="subcellular location">
    <subcellularLocation>
        <location evidence="1">Cell membrane</location>
        <topology evidence="1">Lipid-anchor</topology>
    </subcellularLocation>
</comment>
<evidence type="ECO:0000256" key="4">
    <source>
        <dbReference type="ARBA" id="ARBA00022729"/>
    </source>
</evidence>
<dbReference type="InterPro" id="IPR050957">
    <property type="entry name" value="BMP_lipoprotein"/>
</dbReference>